<dbReference type="Proteomes" id="UP000309997">
    <property type="component" value="Unassembled WGS sequence"/>
</dbReference>
<gene>
    <name evidence="1" type="ORF">D5086_022287</name>
</gene>
<organism evidence="1 2">
    <name type="scientific">Populus alba</name>
    <name type="common">White poplar</name>
    <dbReference type="NCBI Taxonomy" id="43335"/>
    <lineage>
        <taxon>Eukaryota</taxon>
        <taxon>Viridiplantae</taxon>
        <taxon>Streptophyta</taxon>
        <taxon>Embryophyta</taxon>
        <taxon>Tracheophyta</taxon>
        <taxon>Spermatophyta</taxon>
        <taxon>Magnoliopsida</taxon>
        <taxon>eudicotyledons</taxon>
        <taxon>Gunneridae</taxon>
        <taxon>Pentapetalae</taxon>
        <taxon>rosids</taxon>
        <taxon>fabids</taxon>
        <taxon>Malpighiales</taxon>
        <taxon>Salicaceae</taxon>
        <taxon>Saliceae</taxon>
        <taxon>Populus</taxon>
    </lineage>
</organism>
<dbReference type="EMBL" id="RCHU02000011">
    <property type="protein sequence ID" value="KAL3577004.1"/>
    <property type="molecule type" value="Genomic_DNA"/>
</dbReference>
<name>A0ACC4BEL4_POPAL</name>
<sequence>MGFVTAKALLTLLLSMQCFTVFSEKVEPADQPLHHGSHGHYPTAAPVMHPPKPHSPPSVPAHPPMHSHPHPRSYHFPRKLVAVQGVVYCKSCNYSGVDTFLGAKPVPGATVKLQCNNTKYPLEVKATTDKNGYFLVKAPGTITNYGFHKCKVWLVAAPNTACSKITDTHGGLAGAILRPEKKPFVDEKKRGYALFSVGPFAFESKCPR</sequence>
<keyword evidence="2" id="KW-1185">Reference proteome</keyword>
<evidence type="ECO:0000313" key="1">
    <source>
        <dbReference type="EMBL" id="KAL3577004.1"/>
    </source>
</evidence>
<reference evidence="1 2" key="1">
    <citation type="journal article" date="2024" name="Plant Biotechnol. J.">
        <title>Genome and CRISPR/Cas9 system of a widespread forest tree (Populus alba) in the world.</title>
        <authorList>
            <person name="Liu Y.J."/>
            <person name="Jiang P.F."/>
            <person name="Han X.M."/>
            <person name="Li X.Y."/>
            <person name="Wang H.M."/>
            <person name="Wang Y.J."/>
            <person name="Wang X.X."/>
            <person name="Zeng Q.Y."/>
        </authorList>
    </citation>
    <scope>NUCLEOTIDE SEQUENCE [LARGE SCALE GENOMIC DNA]</scope>
    <source>
        <strain evidence="2">cv. PAL-ZL1</strain>
    </source>
</reference>
<proteinExistence type="predicted"/>
<accession>A0ACC4BEL4</accession>
<protein>
    <submittedName>
        <fullName evidence="1">Uncharacterized protein</fullName>
    </submittedName>
</protein>
<comment type="caution">
    <text evidence="1">The sequence shown here is derived from an EMBL/GenBank/DDBJ whole genome shotgun (WGS) entry which is preliminary data.</text>
</comment>
<evidence type="ECO:0000313" key="2">
    <source>
        <dbReference type="Proteomes" id="UP000309997"/>
    </source>
</evidence>